<dbReference type="InterPro" id="IPR001811">
    <property type="entry name" value="Chemokine_IL8-like_dom"/>
</dbReference>
<keyword evidence="6" id="KW-0732">Signal</keyword>
<comment type="caution">
    <text evidence="12">The sequence shown here is derived from an EMBL/GenBank/DDBJ whole genome shotgun (WGS) entry which is preliminary data.</text>
</comment>
<evidence type="ECO:0000256" key="8">
    <source>
        <dbReference type="ARBA" id="ARBA00023198"/>
    </source>
</evidence>
<dbReference type="AlphaFoldDB" id="A0A7K6QDP0"/>
<evidence type="ECO:0000313" key="12">
    <source>
        <dbReference type="EMBL" id="NWW71880.1"/>
    </source>
</evidence>
<dbReference type="GO" id="GO:0005615">
    <property type="term" value="C:extracellular space"/>
    <property type="evidence" value="ECO:0007669"/>
    <property type="project" value="UniProtKB-KW"/>
</dbReference>
<evidence type="ECO:0000256" key="4">
    <source>
        <dbReference type="ARBA" id="ARBA00022514"/>
    </source>
</evidence>
<comment type="similarity">
    <text evidence="2 10">Belongs to the intercrine beta (chemokine CC) family.</text>
</comment>
<evidence type="ECO:0000256" key="9">
    <source>
        <dbReference type="ARBA" id="ARBA00046039"/>
    </source>
</evidence>
<keyword evidence="13" id="KW-1185">Reference proteome</keyword>
<dbReference type="CDD" id="cd00272">
    <property type="entry name" value="Chemokine_CC"/>
    <property type="match status" value="1"/>
</dbReference>
<dbReference type="GO" id="GO:0006955">
    <property type="term" value="P:immune response"/>
    <property type="evidence" value="ECO:0007669"/>
    <property type="project" value="InterPro"/>
</dbReference>
<evidence type="ECO:0000256" key="6">
    <source>
        <dbReference type="ARBA" id="ARBA00022729"/>
    </source>
</evidence>
<dbReference type="EMBL" id="VZRZ01001610">
    <property type="protein sequence ID" value="NWW71880.1"/>
    <property type="molecule type" value="Genomic_DNA"/>
</dbReference>
<name>A0A7K6QDP0_9PASS</name>
<evidence type="ECO:0000256" key="7">
    <source>
        <dbReference type="ARBA" id="ARBA00023157"/>
    </source>
</evidence>
<gene>
    <name evidence="12" type="primary">Ccl14</name>
    <name evidence="12" type="ORF">CLIRUF_R14470</name>
</gene>
<dbReference type="Gene3D" id="2.40.50.40">
    <property type="match status" value="1"/>
</dbReference>
<evidence type="ECO:0000259" key="11">
    <source>
        <dbReference type="SMART" id="SM00199"/>
    </source>
</evidence>
<evidence type="ECO:0000256" key="5">
    <source>
        <dbReference type="ARBA" id="ARBA00022525"/>
    </source>
</evidence>
<keyword evidence="5 10" id="KW-0964">Secreted</keyword>
<evidence type="ECO:0000256" key="10">
    <source>
        <dbReference type="RuleBase" id="RU361150"/>
    </source>
</evidence>
<protein>
    <recommendedName>
        <fullName evidence="10">C-C motif chemokine</fullName>
    </recommendedName>
</protein>
<dbReference type="OrthoDB" id="9892424at2759"/>
<evidence type="ECO:0000256" key="2">
    <source>
        <dbReference type="ARBA" id="ARBA00010868"/>
    </source>
</evidence>
<keyword evidence="7" id="KW-1015">Disulfide bond</keyword>
<evidence type="ECO:0000313" key="13">
    <source>
        <dbReference type="Proteomes" id="UP000580879"/>
    </source>
</evidence>
<dbReference type="GO" id="GO:0008009">
    <property type="term" value="F:chemokine activity"/>
    <property type="evidence" value="ECO:0007669"/>
    <property type="project" value="InterPro"/>
</dbReference>
<sequence>PAPYAPAECCFHYVTSPLRLANLVGFYSTPRECFLPAIVFETRKGAKVCANQKEPWVKRAIGVLQKKKELHA</sequence>
<proteinExistence type="inferred from homology"/>
<dbReference type="GO" id="GO:0006954">
    <property type="term" value="P:inflammatory response"/>
    <property type="evidence" value="ECO:0007669"/>
    <property type="project" value="UniProtKB-KW"/>
</dbReference>
<dbReference type="Proteomes" id="UP000580879">
    <property type="component" value="Unassembled WGS sequence"/>
</dbReference>
<dbReference type="InterPro" id="IPR036048">
    <property type="entry name" value="Interleukin_8-like_sf"/>
</dbReference>
<feature type="non-terminal residue" evidence="12">
    <location>
        <position position="1"/>
    </location>
</feature>
<evidence type="ECO:0000256" key="3">
    <source>
        <dbReference type="ARBA" id="ARBA00022500"/>
    </source>
</evidence>
<accession>A0A7K6QDP0</accession>
<keyword evidence="4 10" id="KW-0202">Cytokine</keyword>
<organism evidence="12 13">
    <name type="scientific">Climacteris rufus</name>
    <name type="common">rufous treecreeper</name>
    <dbReference type="NCBI Taxonomy" id="47695"/>
    <lineage>
        <taxon>Eukaryota</taxon>
        <taxon>Metazoa</taxon>
        <taxon>Chordata</taxon>
        <taxon>Craniata</taxon>
        <taxon>Vertebrata</taxon>
        <taxon>Euteleostomi</taxon>
        <taxon>Archelosauria</taxon>
        <taxon>Archosauria</taxon>
        <taxon>Dinosauria</taxon>
        <taxon>Saurischia</taxon>
        <taxon>Theropoda</taxon>
        <taxon>Coelurosauria</taxon>
        <taxon>Aves</taxon>
        <taxon>Neognathae</taxon>
        <taxon>Neoaves</taxon>
        <taxon>Telluraves</taxon>
        <taxon>Australaves</taxon>
        <taxon>Passeriformes</taxon>
        <taxon>Climacteridae</taxon>
        <taxon>Climacteris</taxon>
    </lineage>
</organism>
<feature type="domain" description="Chemokine interleukin-8-like" evidence="11">
    <location>
        <begin position="6"/>
        <end position="64"/>
    </location>
</feature>
<dbReference type="SUPFAM" id="SSF54117">
    <property type="entry name" value="Interleukin 8-like chemokines"/>
    <property type="match status" value="1"/>
</dbReference>
<dbReference type="Pfam" id="PF00048">
    <property type="entry name" value="IL8"/>
    <property type="match status" value="1"/>
</dbReference>
<dbReference type="PROSITE" id="PS00472">
    <property type="entry name" value="SMALL_CYTOKINES_CC"/>
    <property type="match status" value="1"/>
</dbReference>
<feature type="non-terminal residue" evidence="12">
    <location>
        <position position="72"/>
    </location>
</feature>
<comment type="subcellular location">
    <subcellularLocation>
        <location evidence="1 10">Secreted</location>
    </subcellularLocation>
</comment>
<comment type="function">
    <text evidence="9">Chemokine, which displays chemotactic activity for T lymphocytes, preferentially Th2 cells, but not monocytes or granulocytes. Therefore plays an important role in a wide range of inflammatory and immunological processes. Acts by binding to CCR4 at T-cell surface. Mediates GM-CSF/CSF2-driven pain and inflammation. In the brain, required to maintain the typical, highly branched morphology of hippocampal microglia under homeostatic conditions. May be important for the appropriate adaptation of microglial morphology and synaptic plasticity to acute lipopolysaccharide (LPS)-induced neuroinflammation. Plays a role in wound healing, mainly by inducing fibroblast migration into the wound.</text>
</comment>
<reference evidence="12 13" key="1">
    <citation type="submission" date="2019-09" db="EMBL/GenBank/DDBJ databases">
        <title>Bird 10,000 Genomes (B10K) Project - Family phase.</title>
        <authorList>
            <person name="Zhang G."/>
        </authorList>
    </citation>
    <scope>NUCLEOTIDE SEQUENCE [LARGE SCALE GENOMIC DNA]</scope>
    <source>
        <strain evidence="12">B10K-DU-029-53</strain>
    </source>
</reference>
<dbReference type="InterPro" id="IPR000827">
    <property type="entry name" value="Chemokine_CC_CS"/>
</dbReference>
<dbReference type="PANTHER" id="PTHR12015:SF111">
    <property type="entry name" value="C-C MOTIF CHEMOKINE 17"/>
    <property type="match status" value="1"/>
</dbReference>
<evidence type="ECO:0000256" key="1">
    <source>
        <dbReference type="ARBA" id="ARBA00004613"/>
    </source>
</evidence>
<keyword evidence="3 10" id="KW-0145">Chemotaxis</keyword>
<dbReference type="SMART" id="SM00199">
    <property type="entry name" value="SCY"/>
    <property type="match status" value="1"/>
</dbReference>
<dbReference type="InterPro" id="IPR039809">
    <property type="entry name" value="Chemokine_b/g/d"/>
</dbReference>
<keyword evidence="8" id="KW-0395">Inflammatory response</keyword>
<dbReference type="PANTHER" id="PTHR12015">
    <property type="entry name" value="SMALL INDUCIBLE CYTOKINE A"/>
    <property type="match status" value="1"/>
</dbReference>